<dbReference type="InterPro" id="IPR012677">
    <property type="entry name" value="Nucleotide-bd_a/b_plait_sf"/>
</dbReference>
<feature type="compositionally biased region" description="Basic residues" evidence="2">
    <location>
        <begin position="395"/>
        <end position="404"/>
    </location>
</feature>
<feature type="compositionally biased region" description="Basic residues" evidence="2">
    <location>
        <begin position="428"/>
        <end position="446"/>
    </location>
</feature>
<dbReference type="GO" id="GO:0003723">
    <property type="term" value="F:RNA binding"/>
    <property type="evidence" value="ECO:0007669"/>
    <property type="project" value="UniProtKB-UniRule"/>
</dbReference>
<feature type="region of interest" description="Disordered" evidence="2">
    <location>
        <begin position="367"/>
        <end position="446"/>
    </location>
</feature>
<gene>
    <name evidence="4" type="ORF">X801_09102</name>
</gene>
<dbReference type="PROSITE" id="PS50102">
    <property type="entry name" value="RRM"/>
    <property type="match status" value="1"/>
</dbReference>
<accession>A0A1S8WKZ4</accession>
<evidence type="ECO:0000259" key="3">
    <source>
        <dbReference type="PROSITE" id="PS50102"/>
    </source>
</evidence>
<dbReference type="AlphaFoldDB" id="A0A1S8WKZ4"/>
<dbReference type="Pfam" id="PF00076">
    <property type="entry name" value="RRM_1"/>
    <property type="match status" value="1"/>
</dbReference>
<sequence length="446" mass="49292">MVVSGNETLSVLEMRGPLQDEPDNQPLVSKGKKRPATAESPQPDTKLNTASTKTQRKRIKRKQKLAEKLDFKAKRPKRDDQEPPVSAKIILPKTKGYVSLLDTEEKRLSAAKARLAEMYTNVLKIQPIPRPCPPGLLRDLCPLAISIRIPTKNGAGCPTRPSLFVVLLPVALCSHSYAFLQFRNQVEMDAAQKLLTTKSLGPKPLQVTVASPACRSNAEDWHGPEARTMSDFDWNTLFVTRLPRATTRLDLGQVFRKARGIRLSLFDDGSCKGTCTLKYKSPSDALQAFETRHGTFIRGSPIYVNFALNSKKPKPSPPIMPMETEDLVSSEERSDATKSIKKTVDRTPIKSHSDEFVIDKKPASAQSQTAVAYKSDKKTRKGATNLPQGADPKILAKHQLKRKGAVASKCSVPSPLELLLRPPASKPKSAKKSKKLTKRGKPSKHR</sequence>
<feature type="region of interest" description="Disordered" evidence="2">
    <location>
        <begin position="1"/>
        <end position="86"/>
    </location>
</feature>
<keyword evidence="1" id="KW-0694">RNA-binding</keyword>
<dbReference type="Gene3D" id="3.30.70.330">
    <property type="match status" value="1"/>
</dbReference>
<feature type="domain" description="RRM" evidence="3">
    <location>
        <begin position="235"/>
        <end position="309"/>
    </location>
</feature>
<name>A0A1S8WKZ4_OPIVI</name>
<evidence type="ECO:0000313" key="5">
    <source>
        <dbReference type="Proteomes" id="UP000243686"/>
    </source>
</evidence>
<feature type="compositionally biased region" description="Basic residues" evidence="2">
    <location>
        <begin position="54"/>
        <end position="63"/>
    </location>
</feature>
<feature type="compositionally biased region" description="Polar residues" evidence="2">
    <location>
        <begin position="39"/>
        <end position="51"/>
    </location>
</feature>
<evidence type="ECO:0000256" key="1">
    <source>
        <dbReference type="PROSITE-ProRule" id="PRU00176"/>
    </source>
</evidence>
<dbReference type="Proteomes" id="UP000243686">
    <property type="component" value="Unassembled WGS sequence"/>
</dbReference>
<organism evidence="4 5">
    <name type="scientific">Opisthorchis viverrini</name>
    <name type="common">Southeast Asian liver fluke</name>
    <dbReference type="NCBI Taxonomy" id="6198"/>
    <lineage>
        <taxon>Eukaryota</taxon>
        <taxon>Metazoa</taxon>
        <taxon>Spiralia</taxon>
        <taxon>Lophotrochozoa</taxon>
        <taxon>Platyhelminthes</taxon>
        <taxon>Trematoda</taxon>
        <taxon>Digenea</taxon>
        <taxon>Opisthorchiida</taxon>
        <taxon>Opisthorchiata</taxon>
        <taxon>Opisthorchiidae</taxon>
        <taxon>Opisthorchis</taxon>
    </lineage>
</organism>
<dbReference type="EMBL" id="KV906239">
    <property type="protein sequence ID" value="OON15101.1"/>
    <property type="molecule type" value="Genomic_DNA"/>
</dbReference>
<feature type="region of interest" description="Disordered" evidence="2">
    <location>
        <begin position="313"/>
        <end position="347"/>
    </location>
</feature>
<reference evidence="4 5" key="1">
    <citation type="submission" date="2015-03" db="EMBL/GenBank/DDBJ databases">
        <title>Draft genome of the nematode, Opisthorchis viverrini.</title>
        <authorList>
            <person name="Mitreva M."/>
        </authorList>
    </citation>
    <scope>NUCLEOTIDE SEQUENCE [LARGE SCALE GENOMIC DNA]</scope>
    <source>
        <strain evidence="4">Khon Kaen</strain>
    </source>
</reference>
<dbReference type="SMART" id="SM00360">
    <property type="entry name" value="RRM"/>
    <property type="match status" value="1"/>
</dbReference>
<feature type="compositionally biased region" description="Basic and acidic residues" evidence="2">
    <location>
        <begin position="64"/>
        <end position="81"/>
    </location>
</feature>
<proteinExistence type="predicted"/>
<protein>
    <recommendedName>
        <fullName evidence="3">RRM domain-containing protein</fullName>
    </recommendedName>
</protein>
<dbReference type="SUPFAM" id="SSF54928">
    <property type="entry name" value="RNA-binding domain, RBD"/>
    <property type="match status" value="1"/>
</dbReference>
<feature type="compositionally biased region" description="Basic and acidic residues" evidence="2">
    <location>
        <begin position="330"/>
        <end position="347"/>
    </location>
</feature>
<dbReference type="InterPro" id="IPR000504">
    <property type="entry name" value="RRM_dom"/>
</dbReference>
<dbReference type="InterPro" id="IPR035979">
    <property type="entry name" value="RBD_domain_sf"/>
</dbReference>
<keyword evidence="5" id="KW-1185">Reference proteome</keyword>
<evidence type="ECO:0000256" key="2">
    <source>
        <dbReference type="SAM" id="MobiDB-lite"/>
    </source>
</evidence>
<evidence type="ECO:0000313" key="4">
    <source>
        <dbReference type="EMBL" id="OON15101.1"/>
    </source>
</evidence>